<gene>
    <name evidence="1" type="ORF">VB854_00455</name>
</gene>
<dbReference type="GO" id="GO:0016301">
    <property type="term" value="F:kinase activity"/>
    <property type="evidence" value="ECO:0007669"/>
    <property type="project" value="UniProtKB-KW"/>
</dbReference>
<organism evidence="1 2">
    <name type="scientific">Limnoraphis robusta CCNP1315</name>
    <dbReference type="NCBI Taxonomy" id="3110306"/>
    <lineage>
        <taxon>Bacteria</taxon>
        <taxon>Bacillati</taxon>
        <taxon>Cyanobacteriota</taxon>
        <taxon>Cyanophyceae</taxon>
        <taxon>Oscillatoriophycideae</taxon>
        <taxon>Oscillatoriales</taxon>
        <taxon>Sirenicapillariaceae</taxon>
        <taxon>Limnoraphis</taxon>
    </lineage>
</organism>
<comment type="caution">
    <text evidence="1">The sequence shown here is derived from an EMBL/GenBank/DDBJ whole genome shotgun (WGS) entry which is preliminary data.</text>
</comment>
<evidence type="ECO:0000313" key="1">
    <source>
        <dbReference type="EMBL" id="MEA5517410.1"/>
    </source>
</evidence>
<dbReference type="Proteomes" id="UP001301728">
    <property type="component" value="Unassembled WGS sequence"/>
</dbReference>
<name>A0ABU5TRR5_9CYAN</name>
<keyword evidence="1" id="KW-0808">Transferase</keyword>
<reference evidence="1 2" key="1">
    <citation type="submission" date="2023-12" db="EMBL/GenBank/DDBJ databases">
        <title>Baltic Sea Cyanobacteria.</title>
        <authorList>
            <person name="Delbaje E."/>
            <person name="Fewer D.P."/>
            <person name="Shishido T.K."/>
        </authorList>
    </citation>
    <scope>NUCLEOTIDE SEQUENCE [LARGE SCALE GENOMIC DNA]</scope>
    <source>
        <strain evidence="1 2">CCNP 1315</strain>
    </source>
</reference>
<keyword evidence="1" id="KW-0418">Kinase</keyword>
<dbReference type="PANTHER" id="PTHR36109">
    <property type="entry name" value="MEMBRANE PROTEIN-RELATED"/>
    <property type="match status" value="1"/>
</dbReference>
<proteinExistence type="predicted"/>
<keyword evidence="2" id="KW-1185">Reference proteome</keyword>
<protein>
    <submittedName>
        <fullName evidence="1">Signal transduction histidine kinase (STHK), LytS</fullName>
    </submittedName>
</protein>
<dbReference type="RefSeq" id="WP_323220148.1">
    <property type="nucleotide sequence ID" value="NZ_JAYGHT010000001.1"/>
</dbReference>
<accession>A0ABU5TRR5</accession>
<dbReference type="PANTHER" id="PTHR36109:SF2">
    <property type="entry name" value="MEMBRANE PROTEIN"/>
    <property type="match status" value="1"/>
</dbReference>
<dbReference type="InterPro" id="IPR052948">
    <property type="entry name" value="Low_temp-induced_all0457"/>
</dbReference>
<sequence>MRATTEGTELYRRAVGVFKDRHDIERAIRKFKDANYDMNRVSLIARNIENVEGADEIRDHGEGNEASEGAGIGAVTGTVLGGITGLLIGLGSLAIPGVGPALVAGELSALGTTAAGAGIGALTGGLVGSLTGMGIPEDNAKVYENRVKAGDYLLMVSGTDAQLVQAEAIMRDAGIVDFGIYNAPDLNGGTDRHPRLD</sequence>
<dbReference type="EMBL" id="JAYGHT010000001">
    <property type="protein sequence ID" value="MEA5517410.1"/>
    <property type="molecule type" value="Genomic_DNA"/>
</dbReference>
<evidence type="ECO:0000313" key="2">
    <source>
        <dbReference type="Proteomes" id="UP001301728"/>
    </source>
</evidence>